<sequence>MLKIYISTDIEGLAGIVDFSQEDEDREIFRDLYNQQIEWVLQGIQQSKKNVEVTDILIADSHAKGLNLSYNRLSDCDERVSLISGWPREDYMMSKLDSSFDQIFFVGYHSGIGKEHGNMDHGYSARSAYKIWINGEYQNETTINAAYASEVGVPVTLIIGDSGLRQQLRDEKMFPAPFFVETKQSLARYAALSYPRKQIRENTYQAVKQALEEPIPKPQKSYKMPATLRMQVYNTAQADAIEQMPNVKRIDGRTIETSMSDMKTLMNGILAMVAIGGTQGRFKGA</sequence>
<dbReference type="Gene3D" id="3.40.50.10780">
    <property type="entry name" value="Dipeptide transport protein"/>
    <property type="match status" value="1"/>
</dbReference>
<dbReference type="Proteomes" id="UP001212327">
    <property type="component" value="Unassembled WGS sequence"/>
</dbReference>
<dbReference type="InterPro" id="IPR036177">
    <property type="entry name" value="Peptidase_M55_sf"/>
</dbReference>
<dbReference type="SUPFAM" id="SSF63992">
    <property type="entry name" value="Dipeptide transport protein"/>
    <property type="match status" value="1"/>
</dbReference>
<dbReference type="AlphaFoldDB" id="A0AAW6A9Z5"/>
<feature type="binding site" evidence="2">
    <location>
        <position position="9"/>
    </location>
    <ligand>
        <name>Zn(2+)</name>
        <dbReference type="ChEBI" id="CHEBI:29105"/>
        <label>1</label>
    </ligand>
</feature>
<dbReference type="InterPro" id="IPR027476">
    <property type="entry name" value="DppA_N"/>
</dbReference>
<feature type="binding site" evidence="2">
    <location>
        <position position="11"/>
    </location>
    <ligand>
        <name>Zn(2+)</name>
        <dbReference type="ChEBI" id="CHEBI:29105"/>
        <label>1</label>
    </ligand>
</feature>
<name>A0AAW6A9Z5_LACPA</name>
<dbReference type="CDD" id="cd08769">
    <property type="entry name" value="DAP_dppA_2"/>
    <property type="match status" value="1"/>
</dbReference>
<dbReference type="EMBL" id="JAQLSF010000001">
    <property type="protein sequence ID" value="MDB1565999.1"/>
    <property type="molecule type" value="Genomic_DNA"/>
</dbReference>
<evidence type="ECO:0000313" key="4">
    <source>
        <dbReference type="Proteomes" id="UP001212327"/>
    </source>
</evidence>
<reference evidence="3 4" key="1">
    <citation type="submission" date="2023-01" db="EMBL/GenBank/DDBJ databases">
        <title>Complete genome sequence of Lacticaseibacillus paracasei SRCM217440 isolated from Makgeolli.</title>
        <authorList>
            <person name="Yang H.-G."/>
            <person name="Jeong S.-J."/>
            <person name="Ha G.-S."/>
            <person name="Yang H.-J."/>
            <person name="Jeong D.-Y."/>
        </authorList>
    </citation>
    <scope>NUCLEOTIDE SEQUENCE [LARGE SCALE GENOMIC DNA]</scope>
    <source>
        <strain evidence="3 4">SRCM217440</strain>
    </source>
</reference>
<feature type="binding site" evidence="2">
    <location>
        <position position="62"/>
    </location>
    <ligand>
        <name>Zn(2+)</name>
        <dbReference type="ChEBI" id="CHEBI:29105"/>
        <label>2</label>
    </ligand>
</feature>
<dbReference type="PIRSF" id="PIRSF015853">
    <property type="entry name" value="Pep_DppA"/>
    <property type="match status" value="1"/>
</dbReference>
<feature type="binding site" evidence="2">
    <location>
        <position position="9"/>
    </location>
    <ligand>
        <name>Zn(2+)</name>
        <dbReference type="ChEBI" id="CHEBI:29105"/>
        <label>2</label>
    </ligand>
</feature>
<evidence type="ECO:0000313" key="3">
    <source>
        <dbReference type="EMBL" id="MDB1565999.1"/>
    </source>
</evidence>
<proteinExistence type="predicted"/>
<feature type="binding site" evidence="2">
    <location>
        <position position="109"/>
    </location>
    <ligand>
        <name>Zn(2+)</name>
        <dbReference type="ChEBI" id="CHEBI:29105"/>
        <label>2</label>
    </ligand>
</feature>
<feature type="binding site" evidence="2">
    <location>
        <position position="140"/>
    </location>
    <ligand>
        <name>Zn(2+)</name>
        <dbReference type="ChEBI" id="CHEBI:29105"/>
        <label>2</label>
    </ligand>
</feature>
<dbReference type="GO" id="GO:0046872">
    <property type="term" value="F:metal ion binding"/>
    <property type="evidence" value="ECO:0007669"/>
    <property type="project" value="UniProtKB-KW"/>
</dbReference>
<gene>
    <name evidence="3" type="ORF">PGA78_14775</name>
</gene>
<accession>A0AAW6A9Z5</accession>
<keyword evidence="2" id="KW-0862">Zinc</keyword>
<protein>
    <submittedName>
        <fullName evidence="3">M55 family metallopeptidase</fullName>
    </submittedName>
</protein>
<feature type="active site" description="Nucleophile" evidence="1">
    <location>
        <position position="121"/>
    </location>
</feature>
<dbReference type="Pfam" id="PF04951">
    <property type="entry name" value="Peptidase_M55"/>
    <property type="match status" value="1"/>
</dbReference>
<evidence type="ECO:0000256" key="2">
    <source>
        <dbReference type="PIRSR" id="PIRSR015853-2"/>
    </source>
</evidence>
<dbReference type="RefSeq" id="WP_081272862.1">
    <property type="nucleotide sequence ID" value="NZ_JAQLSF010000001.1"/>
</dbReference>
<dbReference type="InterPro" id="IPR007035">
    <property type="entry name" value="Peptidase_M55"/>
</dbReference>
<dbReference type="Gene3D" id="3.30.1360.130">
    <property type="entry name" value="Dipeptide transport protein"/>
    <property type="match status" value="1"/>
</dbReference>
<evidence type="ECO:0000256" key="1">
    <source>
        <dbReference type="PIRSR" id="PIRSR015853-1"/>
    </source>
</evidence>
<keyword evidence="2" id="KW-0479">Metal-binding</keyword>
<organism evidence="3 4">
    <name type="scientific">Lacticaseibacillus paracasei</name>
    <name type="common">Lactobacillus paracasei</name>
    <dbReference type="NCBI Taxonomy" id="1597"/>
    <lineage>
        <taxon>Bacteria</taxon>
        <taxon>Bacillati</taxon>
        <taxon>Bacillota</taxon>
        <taxon>Bacilli</taxon>
        <taxon>Lactobacillales</taxon>
        <taxon>Lactobacillaceae</taxon>
        <taxon>Lacticaseibacillus</taxon>
    </lineage>
</organism>
<comment type="caution">
    <text evidence="3">The sequence shown here is derived from an EMBL/GenBank/DDBJ whole genome shotgun (WGS) entry which is preliminary data.</text>
</comment>